<dbReference type="RefSeq" id="WP_048921127.1">
    <property type="nucleotide sequence ID" value="NZ_CP010777.1"/>
</dbReference>
<dbReference type="SUPFAM" id="SSF56601">
    <property type="entry name" value="beta-lactamase/transpeptidase-like"/>
    <property type="match status" value="1"/>
</dbReference>
<dbReference type="InterPro" id="IPR050789">
    <property type="entry name" value="Diverse_Enzym_Activities"/>
</dbReference>
<dbReference type="KEGG" id="ruf:TH63_11935"/>
<organism evidence="3 4">
    <name type="scientific">Rufibacter radiotolerans</name>
    <dbReference type="NCBI Taxonomy" id="1379910"/>
    <lineage>
        <taxon>Bacteria</taxon>
        <taxon>Pseudomonadati</taxon>
        <taxon>Bacteroidota</taxon>
        <taxon>Cytophagia</taxon>
        <taxon>Cytophagales</taxon>
        <taxon>Hymenobacteraceae</taxon>
        <taxon>Rufibacter</taxon>
    </lineage>
</organism>
<dbReference type="AlphaFoldDB" id="A0A0H4W6X3"/>
<evidence type="ECO:0000313" key="3">
    <source>
        <dbReference type="EMBL" id="AKQ46176.1"/>
    </source>
</evidence>
<protein>
    <recommendedName>
        <fullName evidence="2">Beta-lactamase-related domain-containing protein</fullName>
    </recommendedName>
</protein>
<feature type="signal peptide" evidence="1">
    <location>
        <begin position="1"/>
        <end position="19"/>
    </location>
</feature>
<feature type="chain" id="PRO_5005211524" description="Beta-lactamase-related domain-containing protein" evidence="1">
    <location>
        <begin position="20"/>
        <end position="354"/>
    </location>
</feature>
<keyword evidence="1" id="KW-0732">Signal</keyword>
<evidence type="ECO:0000256" key="1">
    <source>
        <dbReference type="SAM" id="SignalP"/>
    </source>
</evidence>
<reference evidence="3 4" key="1">
    <citation type="submission" date="2015-01" db="EMBL/GenBank/DDBJ databases">
        <title>Rufibacter sp./DG31D/ whole genome sequencing.</title>
        <authorList>
            <person name="Kim M.K."/>
            <person name="Srinivasan S."/>
            <person name="Lee J.-J."/>
        </authorList>
    </citation>
    <scope>NUCLEOTIDE SEQUENCE [LARGE SCALE GENOMIC DNA]</scope>
    <source>
        <strain evidence="3 4">DG31D</strain>
    </source>
</reference>
<dbReference type="InterPro" id="IPR001466">
    <property type="entry name" value="Beta-lactam-related"/>
</dbReference>
<keyword evidence="4" id="KW-1185">Reference proteome</keyword>
<feature type="domain" description="Beta-lactamase-related" evidence="2">
    <location>
        <begin position="40"/>
        <end position="325"/>
    </location>
</feature>
<dbReference type="Pfam" id="PF00144">
    <property type="entry name" value="Beta-lactamase"/>
    <property type="match status" value="1"/>
</dbReference>
<dbReference type="STRING" id="1379910.TH63_11935"/>
<proteinExistence type="predicted"/>
<name>A0A0H4W6X3_9BACT</name>
<evidence type="ECO:0000313" key="4">
    <source>
        <dbReference type="Proteomes" id="UP000036458"/>
    </source>
</evidence>
<dbReference type="Proteomes" id="UP000036458">
    <property type="component" value="Chromosome"/>
</dbReference>
<dbReference type="PATRIC" id="fig|1379910.4.peg.2588"/>
<dbReference type="OrthoDB" id="846150at2"/>
<dbReference type="PANTHER" id="PTHR43283:SF3">
    <property type="entry name" value="BETA-LACTAMASE FAMILY PROTEIN (AFU_ORTHOLOGUE AFUA_5G07500)"/>
    <property type="match status" value="1"/>
</dbReference>
<sequence>MKIFLYLVFSLFLTSLAKAQPAYDFKQVDRLLEQKLPQLKGQGGGYALVMVKDGKMIYDKSFGQFTADRPVPIASATKWLSGAVIMSLVDAGQLKLEDKVADYLPGFTGEKANITIRQLFSHTSGLPGEGLDSPVLNQRQVPFDTLVAQIAAMKLVAKPGTELHYGGLSMQVAGRIAEKVSGMAWEELFQQKIGQPLGMRRTTFGRTSPLRNPRIAGGAVSTANDYMKFLQMLLNKGHYQGKRVLSEKAVQTLLQDQTRQAKVVESPFTKFMPLLKDKTEVRYGIGVWRERVHPKTGQVLEAVSPGAFGFTPWIDVENNLAGVFSTRSAFVKVMPVYLQVKGLVKEELAAKPGN</sequence>
<evidence type="ECO:0000259" key="2">
    <source>
        <dbReference type="Pfam" id="PF00144"/>
    </source>
</evidence>
<dbReference type="Gene3D" id="3.40.710.10">
    <property type="entry name" value="DD-peptidase/beta-lactamase superfamily"/>
    <property type="match status" value="1"/>
</dbReference>
<dbReference type="PANTHER" id="PTHR43283">
    <property type="entry name" value="BETA-LACTAMASE-RELATED"/>
    <property type="match status" value="1"/>
</dbReference>
<accession>A0A0H4W6X3</accession>
<dbReference type="EMBL" id="CP010777">
    <property type="protein sequence ID" value="AKQ46176.1"/>
    <property type="molecule type" value="Genomic_DNA"/>
</dbReference>
<dbReference type="InterPro" id="IPR012338">
    <property type="entry name" value="Beta-lactam/transpept-like"/>
</dbReference>
<gene>
    <name evidence="3" type="ORF">TH63_11935</name>
</gene>